<dbReference type="EMBL" id="AUSU01002631">
    <property type="protein sequence ID" value="EPS68403.1"/>
    <property type="molecule type" value="Genomic_DNA"/>
</dbReference>
<dbReference type="InterPro" id="IPR002109">
    <property type="entry name" value="Glutaredoxin"/>
</dbReference>
<evidence type="ECO:0000259" key="1">
    <source>
        <dbReference type="Pfam" id="PF00462"/>
    </source>
</evidence>
<name>S8DYP6_9LAMI</name>
<dbReference type="AlphaFoldDB" id="S8DYP6"/>
<feature type="non-terminal residue" evidence="2">
    <location>
        <position position="1"/>
    </location>
</feature>
<dbReference type="SUPFAM" id="SSF52833">
    <property type="entry name" value="Thioredoxin-like"/>
    <property type="match status" value="1"/>
</dbReference>
<organism evidence="2 3">
    <name type="scientific">Genlisea aurea</name>
    <dbReference type="NCBI Taxonomy" id="192259"/>
    <lineage>
        <taxon>Eukaryota</taxon>
        <taxon>Viridiplantae</taxon>
        <taxon>Streptophyta</taxon>
        <taxon>Embryophyta</taxon>
        <taxon>Tracheophyta</taxon>
        <taxon>Spermatophyta</taxon>
        <taxon>Magnoliopsida</taxon>
        <taxon>eudicotyledons</taxon>
        <taxon>Gunneridae</taxon>
        <taxon>Pentapetalae</taxon>
        <taxon>asterids</taxon>
        <taxon>lamiids</taxon>
        <taxon>Lamiales</taxon>
        <taxon>Lentibulariaceae</taxon>
        <taxon>Genlisea</taxon>
    </lineage>
</organism>
<dbReference type="PANTHER" id="PTHR45669">
    <property type="entry name" value="GLUTAREDOXIN DOMAIN-CONTAINING CYSTEINE-RICH PROTEIN CG12206-RELATED"/>
    <property type="match status" value="1"/>
</dbReference>
<comment type="caution">
    <text evidence="2">The sequence shown here is derived from an EMBL/GenBank/DDBJ whole genome shotgun (WGS) entry which is preliminary data.</text>
</comment>
<evidence type="ECO:0000313" key="2">
    <source>
        <dbReference type="EMBL" id="EPS68403.1"/>
    </source>
</evidence>
<sequence>VIEDKSWSEMIEEKIPKFFPRTPAIAPAKEAEVINSWELMEGLEDISPARTAKIESNAAKIEFVAEEIMPENHYPPPAGKPPAKIRAVMYFTSLRGVRKTYEDCCEVAGILKGLRVRIDERDVSMHSRFKSELAKLGQGSGGALPRVFVGKECIGGADEIRRLNDEGKLRKMIEAQRWEVVDDEKWECDTCGNMRFIPCRKCSGSCKILYAAAEDGGGRRQQEVGFHRCPECNENGLTRCPICC</sequence>
<feature type="non-terminal residue" evidence="2">
    <location>
        <position position="244"/>
    </location>
</feature>
<dbReference type="InterPro" id="IPR036249">
    <property type="entry name" value="Thioredoxin-like_sf"/>
</dbReference>
<reference evidence="2 3" key="1">
    <citation type="journal article" date="2013" name="BMC Genomics">
        <title>The miniature genome of a carnivorous plant Genlisea aurea contains a low number of genes and short non-coding sequences.</title>
        <authorList>
            <person name="Leushkin E.V."/>
            <person name="Sutormin R.A."/>
            <person name="Nabieva E.R."/>
            <person name="Penin A.A."/>
            <person name="Kondrashov A.S."/>
            <person name="Logacheva M.D."/>
        </authorList>
    </citation>
    <scope>NUCLEOTIDE SEQUENCE [LARGE SCALE GENOMIC DNA]</scope>
</reference>
<dbReference type="PROSITE" id="PS51354">
    <property type="entry name" value="GLUTAREDOXIN_2"/>
    <property type="match status" value="1"/>
</dbReference>
<proteinExistence type="predicted"/>
<dbReference type="PANTHER" id="PTHR45669:SF30">
    <property type="entry name" value="OS04G0641300 PROTEIN"/>
    <property type="match status" value="1"/>
</dbReference>
<dbReference type="Proteomes" id="UP000015453">
    <property type="component" value="Unassembled WGS sequence"/>
</dbReference>
<dbReference type="OrthoDB" id="423313at2759"/>
<gene>
    <name evidence="2" type="ORF">M569_06364</name>
</gene>
<feature type="domain" description="Glutaredoxin" evidence="1">
    <location>
        <begin position="88"/>
        <end position="154"/>
    </location>
</feature>
<protein>
    <submittedName>
        <fullName evidence="2">Thioredoxin fold</fullName>
    </submittedName>
</protein>
<accession>S8DYP6</accession>
<dbReference type="Pfam" id="PF00462">
    <property type="entry name" value="Glutaredoxin"/>
    <property type="match status" value="1"/>
</dbReference>
<dbReference type="Pfam" id="PF23733">
    <property type="entry name" value="GRXCR1-2_C"/>
    <property type="match status" value="1"/>
</dbReference>
<dbReference type="Gene3D" id="3.40.30.10">
    <property type="entry name" value="Glutaredoxin"/>
    <property type="match status" value="1"/>
</dbReference>
<dbReference type="CDD" id="cd03031">
    <property type="entry name" value="GRX_GRX_like"/>
    <property type="match status" value="1"/>
</dbReference>
<evidence type="ECO:0000313" key="3">
    <source>
        <dbReference type="Proteomes" id="UP000015453"/>
    </source>
</evidence>
<keyword evidence="3" id="KW-1185">Reference proteome</keyword>